<comment type="caution">
    <text evidence="4">The sequence shown here is derived from an EMBL/GenBank/DDBJ whole genome shotgun (WGS) entry which is preliminary data.</text>
</comment>
<keyword evidence="5" id="KW-1185">Reference proteome</keyword>
<organism evidence="4 5">
    <name type="scientific">Pseudonocardia acidicola</name>
    <dbReference type="NCBI Taxonomy" id="2724939"/>
    <lineage>
        <taxon>Bacteria</taxon>
        <taxon>Bacillati</taxon>
        <taxon>Actinomycetota</taxon>
        <taxon>Actinomycetes</taxon>
        <taxon>Pseudonocardiales</taxon>
        <taxon>Pseudonocardiaceae</taxon>
        <taxon>Pseudonocardia</taxon>
    </lineage>
</organism>
<keyword evidence="3" id="KW-1133">Transmembrane helix</keyword>
<dbReference type="EC" id="3.4.16.4" evidence="4"/>
<dbReference type="InterPro" id="IPR000667">
    <property type="entry name" value="Peptidase_S13"/>
</dbReference>
<dbReference type="SUPFAM" id="SSF56601">
    <property type="entry name" value="beta-lactamase/transpeptidase-like"/>
    <property type="match status" value="1"/>
</dbReference>
<keyword evidence="4" id="KW-0645">Protease</keyword>
<evidence type="ECO:0000256" key="1">
    <source>
        <dbReference type="ARBA" id="ARBA00006096"/>
    </source>
</evidence>
<evidence type="ECO:0000313" key="5">
    <source>
        <dbReference type="Proteomes" id="UP000820669"/>
    </source>
</evidence>
<dbReference type="EMBL" id="JAAXLA010000033">
    <property type="protein sequence ID" value="NMH99245.1"/>
    <property type="molecule type" value="Genomic_DNA"/>
</dbReference>
<dbReference type="GO" id="GO:0009002">
    <property type="term" value="F:serine-type D-Ala-D-Ala carboxypeptidase activity"/>
    <property type="evidence" value="ECO:0007669"/>
    <property type="project" value="UniProtKB-EC"/>
</dbReference>
<dbReference type="GO" id="GO:0016491">
    <property type="term" value="F:oxidoreductase activity"/>
    <property type="evidence" value="ECO:0007669"/>
    <property type="project" value="UniProtKB-KW"/>
</dbReference>
<dbReference type="InterPro" id="IPR012338">
    <property type="entry name" value="Beta-lactam/transpept-like"/>
</dbReference>
<sequence>MGFGRRIGDTLRVPGRGVRRGIAVLVILMLAAATGSVIALTAPSMASKLGLGASTAAADVPAAPVPALRALNANAPLPTASGLAEALTPLAGSAGLGNFAGVVVDPAGGTTLWQRSPDQALAPGSTAKLLTTAAALLTLDSTQRLYTKVVAGPTPDSVILVGGGDPTLTALPAGKNSVYPQPARLDDLVADLRKTHPGPITRVLIDTSRYTGPTLAQGWDPADIPAGNITPIVPLMLDGGRVDPTLQDGPRVSQPALAAGRALAEKLGADQNSVTTAVAAPNAAVLGTVASAPISDLVENMLQNSDNVTAELLAREVAIARNGDPSFTGAAAQVLAALSQAGFATTGAVMVDGSGLSTSDRVPPRLLGTLLGAAAAPAQGADDPELLRPMLSGLPVAGGDGTLEDRFDTANSADGRGVVRAKTGTLSGVSSLAGVVTDADGRLLVFALISNGQSPATVRPQLDTIAATLSQCGCR</sequence>
<accession>A0ABX1SCF1</accession>
<keyword evidence="2 4" id="KW-0378">Hydrolase</keyword>
<dbReference type="Gene3D" id="3.40.710.10">
    <property type="entry name" value="DD-peptidase/beta-lactamase superfamily"/>
    <property type="match status" value="2"/>
</dbReference>
<reference evidence="4 5" key="1">
    <citation type="submission" date="2020-04" db="EMBL/GenBank/DDBJ databases">
        <authorList>
            <person name="Klaysubun C."/>
            <person name="Duangmal K."/>
            <person name="Lipun K."/>
        </authorList>
    </citation>
    <scope>NUCLEOTIDE SEQUENCE [LARGE SCALE GENOMIC DNA]</scope>
    <source>
        <strain evidence="4 5">K10HN5</strain>
    </source>
</reference>
<dbReference type="RefSeq" id="WP_169382710.1">
    <property type="nucleotide sequence ID" value="NZ_JAAXLA010000033.1"/>
</dbReference>
<dbReference type="PANTHER" id="PTHR30023:SF0">
    <property type="entry name" value="PENICILLIN-SENSITIVE CARBOXYPEPTIDASE A"/>
    <property type="match status" value="1"/>
</dbReference>
<name>A0ABX1SCF1_9PSEU</name>
<keyword evidence="4" id="KW-0560">Oxidoreductase</keyword>
<protein>
    <submittedName>
        <fullName evidence="4">D-alanyl-D-alanine carboxypeptidase/D-alanyl-D-alanine-endopeptidase</fullName>
        <ecNumber evidence="4">3.4.16.4</ecNumber>
    </submittedName>
</protein>
<dbReference type="NCBIfam" id="TIGR00666">
    <property type="entry name" value="PBP4"/>
    <property type="match status" value="1"/>
</dbReference>
<comment type="similarity">
    <text evidence="1">Belongs to the peptidase S13 family.</text>
</comment>
<dbReference type="PRINTS" id="PR00922">
    <property type="entry name" value="DADACBPTASE3"/>
</dbReference>
<dbReference type="Proteomes" id="UP000820669">
    <property type="component" value="Unassembled WGS sequence"/>
</dbReference>
<evidence type="ECO:0000313" key="4">
    <source>
        <dbReference type="EMBL" id="NMH99245.1"/>
    </source>
</evidence>
<proteinExistence type="inferred from homology"/>
<keyword evidence="4" id="KW-0121">Carboxypeptidase</keyword>
<gene>
    <name evidence="4" type="primary">dacB</name>
    <name evidence="4" type="ORF">HF526_18290</name>
</gene>
<keyword evidence="3" id="KW-0812">Transmembrane</keyword>
<feature type="transmembrane region" description="Helical" evidence="3">
    <location>
        <begin position="21"/>
        <end position="42"/>
    </location>
</feature>
<keyword evidence="3" id="KW-0472">Membrane</keyword>
<dbReference type="PANTHER" id="PTHR30023">
    <property type="entry name" value="D-ALANYL-D-ALANINE CARBOXYPEPTIDASE"/>
    <property type="match status" value="1"/>
</dbReference>
<dbReference type="Pfam" id="PF02113">
    <property type="entry name" value="Peptidase_S13"/>
    <property type="match status" value="2"/>
</dbReference>
<evidence type="ECO:0000256" key="3">
    <source>
        <dbReference type="SAM" id="Phobius"/>
    </source>
</evidence>
<evidence type="ECO:0000256" key="2">
    <source>
        <dbReference type="ARBA" id="ARBA00022801"/>
    </source>
</evidence>